<evidence type="ECO:0000313" key="6">
    <source>
        <dbReference type="Proteomes" id="UP000015453"/>
    </source>
</evidence>
<feature type="non-terminal residue" evidence="5">
    <location>
        <position position="355"/>
    </location>
</feature>
<reference evidence="5 6" key="1">
    <citation type="journal article" date="2013" name="BMC Genomics">
        <title>The miniature genome of a carnivorous plant Genlisea aurea contains a low number of genes and short non-coding sequences.</title>
        <authorList>
            <person name="Leushkin E.V."/>
            <person name="Sutormin R.A."/>
            <person name="Nabieva E.R."/>
            <person name="Penin A.A."/>
            <person name="Kondrashov A.S."/>
            <person name="Logacheva M.D."/>
        </authorList>
    </citation>
    <scope>NUCLEOTIDE SEQUENCE [LARGE SCALE GENOMIC DNA]</scope>
</reference>
<feature type="compositionally biased region" description="Acidic residues" evidence="2">
    <location>
        <begin position="21"/>
        <end position="40"/>
    </location>
</feature>
<dbReference type="PANTHER" id="PTHR15565">
    <property type="entry name" value="AATF PROTEIN APOPTOSIS ANTAGONIZING TRANSCRIPTION FACTOR"/>
    <property type="match status" value="1"/>
</dbReference>
<dbReference type="InterPro" id="IPR039223">
    <property type="entry name" value="AATF/Bfr2"/>
</dbReference>
<dbReference type="PANTHER" id="PTHR15565:SF0">
    <property type="entry name" value="PROTEIN AATF"/>
    <property type="match status" value="1"/>
</dbReference>
<dbReference type="InterPro" id="IPR025160">
    <property type="entry name" value="AATF"/>
</dbReference>
<evidence type="ECO:0000313" key="5">
    <source>
        <dbReference type="EMBL" id="EPS70843.1"/>
    </source>
</evidence>
<feature type="non-terminal residue" evidence="5">
    <location>
        <position position="1"/>
    </location>
</feature>
<dbReference type="InterPro" id="IPR012617">
    <property type="entry name" value="AATF_C"/>
</dbReference>
<name>S8E521_9LAMI</name>
<dbReference type="Pfam" id="PF13339">
    <property type="entry name" value="AATF-Che1"/>
    <property type="match status" value="1"/>
</dbReference>
<dbReference type="EMBL" id="AUSU01001510">
    <property type="protein sequence ID" value="EPS70843.1"/>
    <property type="molecule type" value="Genomic_DNA"/>
</dbReference>
<organism evidence="5 6">
    <name type="scientific">Genlisea aurea</name>
    <dbReference type="NCBI Taxonomy" id="192259"/>
    <lineage>
        <taxon>Eukaryota</taxon>
        <taxon>Viridiplantae</taxon>
        <taxon>Streptophyta</taxon>
        <taxon>Embryophyta</taxon>
        <taxon>Tracheophyta</taxon>
        <taxon>Spermatophyta</taxon>
        <taxon>Magnoliopsida</taxon>
        <taxon>eudicotyledons</taxon>
        <taxon>Gunneridae</taxon>
        <taxon>Pentapetalae</taxon>
        <taxon>asterids</taxon>
        <taxon>lamiids</taxon>
        <taxon>Lamiales</taxon>
        <taxon>Lentibulariaceae</taxon>
        <taxon>Genlisea</taxon>
    </lineage>
</organism>
<evidence type="ECO:0000256" key="1">
    <source>
        <dbReference type="ARBA" id="ARBA00008966"/>
    </source>
</evidence>
<feature type="domain" description="AATF leucine zipper-containing" evidence="4">
    <location>
        <begin position="64"/>
        <end position="197"/>
    </location>
</feature>
<dbReference type="Proteomes" id="UP000015453">
    <property type="component" value="Unassembled WGS sequence"/>
</dbReference>
<comment type="caution">
    <text evidence="5">The sequence shown here is derived from an EMBL/GenBank/DDBJ whole genome shotgun (WGS) entry which is preliminary data.</text>
</comment>
<gene>
    <name evidence="5" type="ORF">M569_03915</name>
</gene>
<dbReference type="Pfam" id="PF08164">
    <property type="entry name" value="TRAUB"/>
    <property type="match status" value="1"/>
</dbReference>
<comment type="similarity">
    <text evidence="1">Belongs to the AATF family.</text>
</comment>
<feature type="region of interest" description="Disordered" evidence="2">
    <location>
        <begin position="1"/>
        <end position="47"/>
    </location>
</feature>
<feature type="compositionally biased region" description="Acidic residues" evidence="2">
    <location>
        <begin position="1"/>
        <end position="13"/>
    </location>
</feature>
<evidence type="ECO:0000259" key="4">
    <source>
        <dbReference type="Pfam" id="PF13339"/>
    </source>
</evidence>
<feature type="domain" description="Apoptosis-antagonizing transcription factor C-terminal" evidence="3">
    <location>
        <begin position="277"/>
        <end position="352"/>
    </location>
</feature>
<evidence type="ECO:0000259" key="3">
    <source>
        <dbReference type="Pfam" id="PF08164"/>
    </source>
</evidence>
<feature type="region of interest" description="Disordered" evidence="2">
    <location>
        <begin position="150"/>
        <end position="170"/>
    </location>
</feature>
<sequence length="355" mass="40596">EDEGTENENSDSDNYEKTDESENDDADAVAEKDEEMEELENEYKKLKDEEQNIFRNLKQHTEEDIQKGQAVKNQRALWDKTLEFRFLLQKPFSNSNRLPLEPVRSLFCELENEVSKAYSDLITSSEKTLDAILELQQALLANNPQIMSSGEDTKRMAAEPSCSSNDDDTDEEWSKVLEIQSRMASFRNASIDKWQRKTLVATGAAAIKDKLHAFNQSTSQQVASYMRDPSKMVKGMQQNRSSVAVFGNVPNSNENANPLEECYPDGDPELVDDSDFYQQLLKEFIESIDPSSSETAYYALKRFQSKKRKVVDRRASKSRKIRYHVHEKLVNFMAPRRMDLPPVAAQLFASLFGGK</sequence>
<evidence type="ECO:0000256" key="2">
    <source>
        <dbReference type="SAM" id="MobiDB-lite"/>
    </source>
</evidence>
<proteinExistence type="inferred from homology"/>
<dbReference type="OrthoDB" id="5783963at2759"/>
<keyword evidence="6" id="KW-1185">Reference proteome</keyword>
<protein>
    <submittedName>
        <fullName evidence="5">Uncharacterized protein</fullName>
    </submittedName>
</protein>
<accession>S8E521</accession>
<dbReference type="GO" id="GO:0005730">
    <property type="term" value="C:nucleolus"/>
    <property type="evidence" value="ECO:0007669"/>
    <property type="project" value="TreeGrafter"/>
</dbReference>
<dbReference type="AlphaFoldDB" id="S8E521"/>